<feature type="region of interest" description="Disordered" evidence="1">
    <location>
        <begin position="74"/>
        <end position="111"/>
    </location>
</feature>
<name>A0A8T0VZR0_PANVG</name>
<evidence type="ECO:0000256" key="1">
    <source>
        <dbReference type="SAM" id="MobiDB-lite"/>
    </source>
</evidence>
<reference evidence="2 3" key="1">
    <citation type="submission" date="2020-05" db="EMBL/GenBank/DDBJ databases">
        <title>WGS assembly of Panicum virgatum.</title>
        <authorList>
            <person name="Lovell J.T."/>
            <person name="Jenkins J."/>
            <person name="Shu S."/>
            <person name="Juenger T.E."/>
            <person name="Schmutz J."/>
        </authorList>
    </citation>
    <scope>NUCLEOTIDE SEQUENCE [LARGE SCALE GENOMIC DNA]</scope>
    <source>
        <strain evidence="3">cv. AP13</strain>
    </source>
</reference>
<dbReference type="Proteomes" id="UP000823388">
    <property type="component" value="Chromosome 2K"/>
</dbReference>
<proteinExistence type="predicted"/>
<comment type="caution">
    <text evidence="2">The sequence shown here is derived from an EMBL/GenBank/DDBJ whole genome shotgun (WGS) entry which is preliminary data.</text>
</comment>
<organism evidence="2 3">
    <name type="scientific">Panicum virgatum</name>
    <name type="common">Blackwell switchgrass</name>
    <dbReference type="NCBI Taxonomy" id="38727"/>
    <lineage>
        <taxon>Eukaryota</taxon>
        <taxon>Viridiplantae</taxon>
        <taxon>Streptophyta</taxon>
        <taxon>Embryophyta</taxon>
        <taxon>Tracheophyta</taxon>
        <taxon>Spermatophyta</taxon>
        <taxon>Magnoliopsida</taxon>
        <taxon>Liliopsida</taxon>
        <taxon>Poales</taxon>
        <taxon>Poaceae</taxon>
        <taxon>PACMAD clade</taxon>
        <taxon>Panicoideae</taxon>
        <taxon>Panicodae</taxon>
        <taxon>Paniceae</taxon>
        <taxon>Panicinae</taxon>
        <taxon>Panicum</taxon>
        <taxon>Panicum sect. Hiantes</taxon>
    </lineage>
</organism>
<gene>
    <name evidence="2" type="ORF">PVAP13_2KG076032</name>
</gene>
<sequence>MTLYLGSDERVDLMEQARTTWTAARPMVDITTNIWSCITARGRIKPCWPLHSNNASLPVPPLQHCRWHYCRKRHRKSEPTTRPPASSTIVPSSPPDLASTRARGGHCEGGGDARPILAIALRTADRRRLEPDVADGGGGSAGDGADRRIRQGRRWTVRWPGWCGRYGGRDGADGGGGFVRDAGDAAAGTGTERYGGRDGAGGGGGFVGDAGYAAAGTGKEWCGGRDGEGVVRACGGAACGRVDLAGAVEIGRGMRNRRTA</sequence>
<protein>
    <submittedName>
        <fullName evidence="2">Uncharacterized protein</fullName>
    </submittedName>
</protein>
<dbReference type="EMBL" id="CM029039">
    <property type="protein sequence ID" value="KAG2640515.1"/>
    <property type="molecule type" value="Genomic_DNA"/>
</dbReference>
<evidence type="ECO:0000313" key="2">
    <source>
        <dbReference type="EMBL" id="KAG2640515.1"/>
    </source>
</evidence>
<accession>A0A8T0VZR0</accession>
<keyword evidence="3" id="KW-1185">Reference proteome</keyword>
<dbReference type="AlphaFoldDB" id="A0A8T0VZR0"/>
<evidence type="ECO:0000313" key="3">
    <source>
        <dbReference type="Proteomes" id="UP000823388"/>
    </source>
</evidence>